<proteinExistence type="inferred from homology"/>
<feature type="transmembrane region" description="Helical" evidence="7">
    <location>
        <begin position="761"/>
        <end position="783"/>
    </location>
</feature>
<protein>
    <submittedName>
        <fullName evidence="10">ABC transporter permease</fullName>
    </submittedName>
</protein>
<feature type="transmembrane region" description="Helical" evidence="7">
    <location>
        <begin position="401"/>
        <end position="420"/>
    </location>
</feature>
<feature type="domain" description="MacB-like periplasmic core" evidence="9">
    <location>
        <begin position="482"/>
        <end position="679"/>
    </location>
</feature>
<dbReference type="EMBL" id="BAABAS010000001">
    <property type="protein sequence ID" value="GAA4223449.1"/>
    <property type="molecule type" value="Genomic_DNA"/>
</dbReference>
<feature type="transmembrane region" description="Helical" evidence="7">
    <location>
        <begin position="795"/>
        <end position="817"/>
    </location>
</feature>
<evidence type="ECO:0000256" key="2">
    <source>
        <dbReference type="ARBA" id="ARBA00022475"/>
    </source>
</evidence>
<comment type="subcellular location">
    <subcellularLocation>
        <location evidence="1">Cell membrane</location>
        <topology evidence="1">Multi-pass membrane protein</topology>
    </subcellularLocation>
</comment>
<dbReference type="PANTHER" id="PTHR30572">
    <property type="entry name" value="MEMBRANE COMPONENT OF TRANSPORTER-RELATED"/>
    <property type="match status" value="1"/>
</dbReference>
<keyword evidence="4 7" id="KW-1133">Transmembrane helix</keyword>
<sequence>MLRTTLAGLRAHKLRLLLTAVAITLGVGFISGTFVLTDTMDKGVAKTWERSADKVDFAVLPGLDSTEDEVSADTLGRVRAVPGVTDVHGMVKGDAPLVGKNGKPVGDISTIGMSVPSGRLLRYDIDKGRPPSGGHETVLDKDVAKREGFTVGNTVTILDHKNNPHRFRVVGLVDFGIDEDASFRGAVGFDTPTTMAMTGKKGFEEIDVAGGSGTAIDAAAGPSNLTVSSKELAAKMARQSGGDTEVIRAGLLIFGFVAMLVSALVIYNTFSILIAQRMREMALLRCVGATRRQVFGGVVVESAVVGLVGSLLGLLAGVGLGAAALVAIRALADEIAGADATGAYLTVRTIIIGLVIGVAVTVLSALLPARAATRVAPVAALRSELEPGSGRFRLGVPRTMIAVLLGAAGLAIGALGSVAMEKGQAAMFVVAFAGGVFFLAVLAVMPALVRPLGRFAGAVPARLGGVPGRLAVANAQRSPRRTATTTIALTIGVGLMSLFAVVAASGKATATHTIEEQFPIDFQIQTQNGDGTVPRALAETLRKRPEIANVIELNEHETQIAGQDEDISTVTASALGTIVKPTMRDGSLDAAQKPGTAMVDVDTAKTPTMGMGRTVQVKTAHGTVPVKITGVYEPIAGLEGIVVPETDFTRYFGAQDPSMIYVKTRASASPTAARQAVENAASPYPSAKVASTAEYKESMTKAVDMMLMIFGGLLGLAIVIALFGIANTLTLSVVERTRESALLRALGITRRQLRRMLSIEALVMAVIGALTGVVLGVAFGWAATNAMAPDSVFSLPYLQVLAFVVLAGLSGTAAAVLPARRAARTSIVESLSYD</sequence>
<comment type="caution">
    <text evidence="10">The sequence shown here is derived from an EMBL/GenBank/DDBJ whole genome shotgun (WGS) entry which is preliminary data.</text>
</comment>
<evidence type="ECO:0000256" key="3">
    <source>
        <dbReference type="ARBA" id="ARBA00022692"/>
    </source>
</evidence>
<dbReference type="Proteomes" id="UP001501710">
    <property type="component" value="Unassembled WGS sequence"/>
</dbReference>
<comment type="similarity">
    <text evidence="6">Belongs to the ABC-4 integral membrane protein family.</text>
</comment>
<feature type="transmembrane region" description="Helical" evidence="7">
    <location>
        <begin position="249"/>
        <end position="274"/>
    </location>
</feature>
<keyword evidence="2" id="KW-1003">Cell membrane</keyword>
<feature type="transmembrane region" description="Helical" evidence="7">
    <location>
        <begin position="347"/>
        <end position="367"/>
    </location>
</feature>
<feature type="transmembrane region" description="Helical" evidence="7">
    <location>
        <begin position="16"/>
        <end position="36"/>
    </location>
</feature>
<keyword evidence="11" id="KW-1185">Reference proteome</keyword>
<evidence type="ECO:0000256" key="5">
    <source>
        <dbReference type="ARBA" id="ARBA00023136"/>
    </source>
</evidence>
<dbReference type="Pfam" id="PF02687">
    <property type="entry name" value="FtsX"/>
    <property type="match status" value="2"/>
</dbReference>
<feature type="transmembrane region" description="Helical" evidence="7">
    <location>
        <begin position="426"/>
        <end position="449"/>
    </location>
</feature>
<name>A0ABP8BRK5_9ACTN</name>
<dbReference type="InterPro" id="IPR025857">
    <property type="entry name" value="MacB_PCD"/>
</dbReference>
<evidence type="ECO:0000313" key="10">
    <source>
        <dbReference type="EMBL" id="GAA4223449.1"/>
    </source>
</evidence>
<feature type="domain" description="ABC3 transporter permease C-terminal" evidence="8">
    <location>
        <begin position="253"/>
        <end position="375"/>
    </location>
</feature>
<dbReference type="InterPro" id="IPR003838">
    <property type="entry name" value="ABC3_permease_C"/>
</dbReference>
<feature type="transmembrane region" description="Helical" evidence="7">
    <location>
        <begin position="486"/>
        <end position="506"/>
    </location>
</feature>
<evidence type="ECO:0000259" key="9">
    <source>
        <dbReference type="Pfam" id="PF12704"/>
    </source>
</evidence>
<feature type="transmembrane region" description="Helical" evidence="7">
    <location>
        <begin position="294"/>
        <end position="327"/>
    </location>
</feature>
<dbReference type="Pfam" id="PF12704">
    <property type="entry name" value="MacB_PCD"/>
    <property type="match status" value="2"/>
</dbReference>
<evidence type="ECO:0000256" key="1">
    <source>
        <dbReference type="ARBA" id="ARBA00004651"/>
    </source>
</evidence>
<keyword evidence="3 7" id="KW-0812">Transmembrane</keyword>
<keyword evidence="5 7" id="KW-0472">Membrane</keyword>
<gene>
    <name evidence="10" type="ORF">GCM10022254_00570</name>
</gene>
<evidence type="ECO:0000313" key="11">
    <source>
        <dbReference type="Proteomes" id="UP001501710"/>
    </source>
</evidence>
<evidence type="ECO:0000256" key="7">
    <source>
        <dbReference type="SAM" id="Phobius"/>
    </source>
</evidence>
<evidence type="ECO:0000256" key="6">
    <source>
        <dbReference type="ARBA" id="ARBA00038076"/>
    </source>
</evidence>
<feature type="domain" description="ABC3 transporter permease C-terminal" evidence="8">
    <location>
        <begin position="713"/>
        <end position="826"/>
    </location>
</feature>
<feature type="domain" description="MacB-like periplasmic core" evidence="9">
    <location>
        <begin position="17"/>
        <end position="219"/>
    </location>
</feature>
<accession>A0ABP8BRK5</accession>
<organism evidence="10 11">
    <name type="scientific">Actinomadura meridiana</name>
    <dbReference type="NCBI Taxonomy" id="559626"/>
    <lineage>
        <taxon>Bacteria</taxon>
        <taxon>Bacillati</taxon>
        <taxon>Actinomycetota</taxon>
        <taxon>Actinomycetes</taxon>
        <taxon>Streptosporangiales</taxon>
        <taxon>Thermomonosporaceae</taxon>
        <taxon>Actinomadura</taxon>
    </lineage>
</organism>
<reference evidence="11" key="1">
    <citation type="journal article" date="2019" name="Int. J. Syst. Evol. Microbiol.">
        <title>The Global Catalogue of Microorganisms (GCM) 10K type strain sequencing project: providing services to taxonomists for standard genome sequencing and annotation.</title>
        <authorList>
            <consortium name="The Broad Institute Genomics Platform"/>
            <consortium name="The Broad Institute Genome Sequencing Center for Infectious Disease"/>
            <person name="Wu L."/>
            <person name="Ma J."/>
        </authorList>
    </citation>
    <scope>NUCLEOTIDE SEQUENCE [LARGE SCALE GENOMIC DNA]</scope>
    <source>
        <strain evidence="11">JCM 17440</strain>
    </source>
</reference>
<dbReference type="InterPro" id="IPR050250">
    <property type="entry name" value="Macrolide_Exporter_MacB"/>
</dbReference>
<evidence type="ECO:0000259" key="8">
    <source>
        <dbReference type="Pfam" id="PF02687"/>
    </source>
</evidence>
<evidence type="ECO:0000256" key="4">
    <source>
        <dbReference type="ARBA" id="ARBA00022989"/>
    </source>
</evidence>
<dbReference type="RefSeq" id="WP_344888309.1">
    <property type="nucleotide sequence ID" value="NZ_BAABAS010000001.1"/>
</dbReference>
<feature type="transmembrane region" description="Helical" evidence="7">
    <location>
        <begin position="705"/>
        <end position="734"/>
    </location>
</feature>
<dbReference type="PANTHER" id="PTHR30572:SF4">
    <property type="entry name" value="ABC TRANSPORTER PERMEASE YTRF"/>
    <property type="match status" value="1"/>
</dbReference>